<reference evidence="1" key="1">
    <citation type="submission" date="2021-06" db="EMBL/GenBank/DDBJ databases">
        <authorList>
            <person name="Kallberg Y."/>
            <person name="Tangrot J."/>
            <person name="Rosling A."/>
        </authorList>
    </citation>
    <scope>NUCLEOTIDE SEQUENCE</scope>
    <source>
        <strain evidence="1">CL356</strain>
    </source>
</reference>
<keyword evidence="2" id="KW-1185">Reference proteome</keyword>
<name>A0ACA9JVV7_9GLOM</name>
<gene>
    <name evidence="1" type="ORF">ACOLOM_LOCUS114</name>
</gene>
<proteinExistence type="predicted"/>
<accession>A0ACA9JVV7</accession>
<organism evidence="1 2">
    <name type="scientific">Acaulospora colombiana</name>
    <dbReference type="NCBI Taxonomy" id="27376"/>
    <lineage>
        <taxon>Eukaryota</taxon>
        <taxon>Fungi</taxon>
        <taxon>Fungi incertae sedis</taxon>
        <taxon>Mucoromycota</taxon>
        <taxon>Glomeromycotina</taxon>
        <taxon>Glomeromycetes</taxon>
        <taxon>Diversisporales</taxon>
        <taxon>Acaulosporaceae</taxon>
        <taxon>Acaulospora</taxon>
    </lineage>
</organism>
<sequence>MIPFLGARCPSAGDIRKFDVLDKLFENASLSKDWQRSPFGQSQASLLTQRGERELYLLGKRSRKRYSKFWSNITYDANVVEFKSTQVSRYSVIDRKRTSPVRTIGDCLLHGLAHGLRDIRRDNVTAGIHTLQASDEELLMHHACPLWTATVENSSVLKEQVEIYIHTHLSKIARRISNQLGIRPPLEAIHAEHIYRACSYAVTYSGRIDTWCSLLEEEDFLKLEYLHDMIKYYGFSYGSPLNARMACQFYTGLVKSVDDFLDGKSSIKSMMKFAHAETIIFLTTILGLFKDDYPLDADRFYRSKSRKFRTSKIAPFASNIYFEIYNCTDNYESTIFIQMLVNEKPVVIPGCVYTFCSWDRFKQLLGSNIGCDFDEMCKL</sequence>
<comment type="caution">
    <text evidence="1">The sequence shown here is derived from an EMBL/GenBank/DDBJ whole genome shotgun (WGS) entry which is preliminary data.</text>
</comment>
<evidence type="ECO:0000313" key="2">
    <source>
        <dbReference type="Proteomes" id="UP000789525"/>
    </source>
</evidence>
<dbReference type="Proteomes" id="UP000789525">
    <property type="component" value="Unassembled WGS sequence"/>
</dbReference>
<dbReference type="EMBL" id="CAJVPT010000120">
    <property type="protein sequence ID" value="CAG8439130.1"/>
    <property type="molecule type" value="Genomic_DNA"/>
</dbReference>
<protein>
    <submittedName>
        <fullName evidence="1">13290_t:CDS:1</fullName>
    </submittedName>
</protein>
<evidence type="ECO:0000313" key="1">
    <source>
        <dbReference type="EMBL" id="CAG8439130.1"/>
    </source>
</evidence>